<dbReference type="AlphaFoldDB" id="H8L2F0"/>
<dbReference type="HOGENOM" id="CLU_124277_1_2_6"/>
<name>H8L2F0_FRAAD</name>
<reference evidence="2" key="1">
    <citation type="submission" date="2012-02" db="EMBL/GenBank/DDBJ databases">
        <title>The complete genome of Frateuria aurantia DSM 6220.</title>
        <authorList>
            <consortium name="US DOE Joint Genome Institute (JGI-PGF)"/>
            <person name="Lucas S."/>
            <person name="Copeland A."/>
            <person name="Lapidus A."/>
            <person name="Glavina del Rio T."/>
            <person name="Dalin E."/>
            <person name="Tice H."/>
            <person name="Bruce D."/>
            <person name="Goodwin L."/>
            <person name="Pitluck S."/>
            <person name="Peters L."/>
            <person name="Ovchinnikova G."/>
            <person name="Teshima H."/>
            <person name="Kyrpides N."/>
            <person name="Mavromatis K."/>
            <person name="Ivanova N."/>
            <person name="Brettin T."/>
            <person name="Detter J.C."/>
            <person name="Han C."/>
            <person name="Larimer F."/>
            <person name="Land M."/>
            <person name="Hauser L."/>
            <person name="Markowitz V."/>
            <person name="Cheng J.-F."/>
            <person name="Hugenholtz P."/>
            <person name="Woyke T."/>
            <person name="Wu D."/>
            <person name="Brambilla E."/>
            <person name="Klenk H.-P."/>
            <person name="Eisen J.A."/>
        </authorList>
    </citation>
    <scope>NUCLEOTIDE SEQUENCE</scope>
    <source>
        <strain evidence="2">DSM 6220</strain>
    </source>
</reference>
<dbReference type="RefSeq" id="WP_014401790.1">
    <property type="nucleotide sequence ID" value="NC_017033.1"/>
</dbReference>
<dbReference type="Gene3D" id="3.10.450.50">
    <property type="match status" value="1"/>
</dbReference>
<keyword evidence="2" id="KW-0413">Isomerase</keyword>
<feature type="domain" description="SnoaL-like" evidence="1">
    <location>
        <begin position="15"/>
        <end position="117"/>
    </location>
</feature>
<dbReference type="Pfam" id="PF12680">
    <property type="entry name" value="SnoaL_2"/>
    <property type="match status" value="1"/>
</dbReference>
<sequence>MHASSSLPAWLAQGIAALAAGQTQAWADLYTEDAVHEFPYAPEDHPSRLEGREAIAAFMAPLPGLIRFGHLDPIRSREVGDGIIVEARGHHHRVSDGMAVKIDYVWFITLREGKISHFRDYMNPLQLARL</sequence>
<proteinExistence type="predicted"/>
<dbReference type="Proteomes" id="UP000005234">
    <property type="component" value="Chromosome"/>
</dbReference>
<dbReference type="GO" id="GO:0016853">
    <property type="term" value="F:isomerase activity"/>
    <property type="evidence" value="ECO:0007669"/>
    <property type="project" value="UniProtKB-KW"/>
</dbReference>
<evidence type="ECO:0000313" key="3">
    <source>
        <dbReference type="Proteomes" id="UP000005234"/>
    </source>
</evidence>
<dbReference type="eggNOG" id="COG3631">
    <property type="taxonomic scope" value="Bacteria"/>
</dbReference>
<organism evidence="2 3">
    <name type="scientific">Frateuria aurantia (strain ATCC 33424 / DSM 6220 / KCTC 2777 / LMG 1558 / NBRC 3245 / NCIMB 13370)</name>
    <name type="common">Acetobacter aurantius</name>
    <dbReference type="NCBI Taxonomy" id="767434"/>
    <lineage>
        <taxon>Bacteria</taxon>
        <taxon>Pseudomonadati</taxon>
        <taxon>Pseudomonadota</taxon>
        <taxon>Gammaproteobacteria</taxon>
        <taxon>Lysobacterales</taxon>
        <taxon>Rhodanobacteraceae</taxon>
        <taxon>Frateuria</taxon>
    </lineage>
</organism>
<dbReference type="OrthoDB" id="117900at2"/>
<dbReference type="InterPro" id="IPR032710">
    <property type="entry name" value="NTF2-like_dom_sf"/>
</dbReference>
<gene>
    <name evidence="2" type="ordered locus">Fraau_0294</name>
</gene>
<dbReference type="STRING" id="767434.Fraau_0294"/>
<accession>H8L2F0</accession>
<dbReference type="InterPro" id="IPR037401">
    <property type="entry name" value="SnoaL-like"/>
</dbReference>
<dbReference type="KEGG" id="fau:Fraau_0294"/>
<evidence type="ECO:0000259" key="1">
    <source>
        <dbReference type="Pfam" id="PF12680"/>
    </source>
</evidence>
<dbReference type="EMBL" id="CP003350">
    <property type="protein sequence ID" value="AFC84784.1"/>
    <property type="molecule type" value="Genomic_DNA"/>
</dbReference>
<evidence type="ECO:0000313" key="2">
    <source>
        <dbReference type="EMBL" id="AFC84784.1"/>
    </source>
</evidence>
<keyword evidence="3" id="KW-1185">Reference proteome</keyword>
<protein>
    <submittedName>
        <fullName evidence="2">Ketosteroid isomerase-like protein</fullName>
    </submittedName>
</protein>
<dbReference type="SUPFAM" id="SSF54427">
    <property type="entry name" value="NTF2-like"/>
    <property type="match status" value="1"/>
</dbReference>